<dbReference type="PANTHER" id="PTHR11432:SF3">
    <property type="entry name" value="NADH-UBIQUINONE OXIDOREDUCTASE CHAIN 1"/>
    <property type="match status" value="1"/>
</dbReference>
<keyword evidence="4" id="KW-0813">Transport</keyword>
<evidence type="ECO:0000313" key="13">
    <source>
        <dbReference type="EMBL" id="QDF64297.1"/>
    </source>
</evidence>
<evidence type="ECO:0000256" key="11">
    <source>
        <dbReference type="SAM" id="Phobius"/>
    </source>
</evidence>
<keyword evidence="7 10" id="KW-0830">Ubiquinone</keyword>
<evidence type="ECO:0000256" key="3">
    <source>
        <dbReference type="ARBA" id="ARBA00021009"/>
    </source>
</evidence>
<comment type="catalytic activity">
    <reaction evidence="10">
        <text>a ubiquinone + NADH + 5 H(+)(in) = a ubiquinol + NAD(+) + 4 H(+)(out)</text>
        <dbReference type="Rhea" id="RHEA:29091"/>
        <dbReference type="Rhea" id="RHEA-COMP:9565"/>
        <dbReference type="Rhea" id="RHEA-COMP:9566"/>
        <dbReference type="ChEBI" id="CHEBI:15378"/>
        <dbReference type="ChEBI" id="CHEBI:16389"/>
        <dbReference type="ChEBI" id="CHEBI:17976"/>
        <dbReference type="ChEBI" id="CHEBI:57540"/>
        <dbReference type="ChEBI" id="CHEBI:57945"/>
        <dbReference type="EC" id="7.1.1.2"/>
    </reaction>
</comment>
<evidence type="ECO:0000256" key="7">
    <source>
        <dbReference type="ARBA" id="ARBA00023075"/>
    </source>
</evidence>
<dbReference type="InterPro" id="IPR001694">
    <property type="entry name" value="NADH_UbQ_OxRdtase_su1/FPO"/>
</dbReference>
<gene>
    <name evidence="13" type="primary">ND1</name>
</gene>
<evidence type="ECO:0000256" key="9">
    <source>
        <dbReference type="RuleBase" id="RU000471"/>
    </source>
</evidence>
<dbReference type="Pfam" id="PF00146">
    <property type="entry name" value="NADHdh"/>
    <property type="match status" value="1"/>
</dbReference>
<sequence>MLFLLGVLIMLLLILQAVAFLTLLERHLLGGSQCRIGPNKVGFNGILQAVFDGVKLMKKEQIVLSGSSFFMFLVVPVMGFLAMMTVWFTLYYFFEFLSFKYSGVFLLCVMSFFVFPVLLSGVFSSSKYSFLGGLRSSVQSFSYEIAFSLYLLCLLFCWGGLMIFSGFFLVFYIMFFCVLFFVLVDLHRAPFDFSECESELVSGYNVEYSSVGFAILFLGEYGNIIFFSCLLSCLFFSFSFGVVYLMLFFVIFSRSAYPRFRFDKLMGVCWLSFLPLGIYLFGAYLFVFF</sequence>
<feature type="transmembrane region" description="Helical" evidence="11">
    <location>
        <begin position="224"/>
        <end position="253"/>
    </location>
</feature>
<keyword evidence="5 9" id="KW-0812">Transmembrane</keyword>
<dbReference type="EMBL" id="MH931178">
    <property type="protein sequence ID" value="QDF64297.1"/>
    <property type="molecule type" value="Genomic_DNA"/>
</dbReference>
<geneLocation type="mitochondrion" evidence="13"/>
<protein>
    <recommendedName>
        <fullName evidence="3 10">NADH-ubiquinone oxidoreductase chain 1</fullName>
        <ecNumber evidence="10">7.1.1.2</ecNumber>
    </recommendedName>
</protein>
<feature type="signal peptide" evidence="12">
    <location>
        <begin position="1"/>
        <end position="19"/>
    </location>
</feature>
<organism evidence="13">
    <name type="scientific">Physaloptera rara</name>
    <dbReference type="NCBI Taxonomy" id="2358290"/>
    <lineage>
        <taxon>Eukaryota</taxon>
        <taxon>Metazoa</taxon>
        <taxon>Ecdysozoa</taxon>
        <taxon>Nematoda</taxon>
        <taxon>Chromadorea</taxon>
        <taxon>Rhabditida</taxon>
        <taxon>Spirurina</taxon>
        <taxon>Spiruromorpha</taxon>
        <taxon>Physalopteroidea</taxon>
        <taxon>Physalopteridae</taxon>
        <taxon>Physaloptera</taxon>
    </lineage>
</organism>
<dbReference type="PROSITE" id="PS00667">
    <property type="entry name" value="COMPLEX1_ND1_1"/>
    <property type="match status" value="1"/>
</dbReference>
<proteinExistence type="inferred from homology"/>
<feature type="transmembrane region" description="Helical" evidence="11">
    <location>
        <begin position="143"/>
        <end position="161"/>
    </location>
</feature>
<dbReference type="PANTHER" id="PTHR11432">
    <property type="entry name" value="NADH DEHYDROGENASE SUBUNIT 1"/>
    <property type="match status" value="1"/>
</dbReference>
<dbReference type="AlphaFoldDB" id="A0A4Y6I4R7"/>
<evidence type="ECO:0000256" key="8">
    <source>
        <dbReference type="ARBA" id="ARBA00023136"/>
    </source>
</evidence>
<keyword evidence="8 11" id="KW-0472">Membrane</keyword>
<evidence type="ECO:0000256" key="4">
    <source>
        <dbReference type="ARBA" id="ARBA00022448"/>
    </source>
</evidence>
<dbReference type="PROSITE" id="PS00668">
    <property type="entry name" value="COMPLEX1_ND1_2"/>
    <property type="match status" value="1"/>
</dbReference>
<reference evidence="13" key="1">
    <citation type="submission" date="2018-09" db="EMBL/GenBank/DDBJ databases">
        <authorList>
            <person name="Jesudoss Chelladurai J.R.J."/>
            <person name="Brewer M.T."/>
        </authorList>
    </citation>
    <scope>NUCLEOTIDE SEQUENCE</scope>
</reference>
<evidence type="ECO:0000256" key="2">
    <source>
        <dbReference type="ARBA" id="ARBA00010535"/>
    </source>
</evidence>
<keyword evidence="10 13" id="KW-0496">Mitochondrion</keyword>
<dbReference type="GO" id="GO:0003954">
    <property type="term" value="F:NADH dehydrogenase activity"/>
    <property type="evidence" value="ECO:0007669"/>
    <property type="project" value="TreeGrafter"/>
</dbReference>
<evidence type="ECO:0000256" key="1">
    <source>
        <dbReference type="ARBA" id="ARBA00004141"/>
    </source>
</evidence>
<dbReference type="GO" id="GO:0008137">
    <property type="term" value="F:NADH dehydrogenase (ubiquinone) activity"/>
    <property type="evidence" value="ECO:0007669"/>
    <property type="project" value="UniProtKB-EC"/>
</dbReference>
<evidence type="ECO:0000256" key="5">
    <source>
        <dbReference type="ARBA" id="ARBA00022692"/>
    </source>
</evidence>
<name>A0A4Y6I4R7_9BILA</name>
<dbReference type="GO" id="GO:0009060">
    <property type="term" value="P:aerobic respiration"/>
    <property type="evidence" value="ECO:0007669"/>
    <property type="project" value="TreeGrafter"/>
</dbReference>
<dbReference type="GO" id="GO:0005743">
    <property type="term" value="C:mitochondrial inner membrane"/>
    <property type="evidence" value="ECO:0007669"/>
    <property type="project" value="UniProtKB-SubCell"/>
</dbReference>
<dbReference type="InterPro" id="IPR018086">
    <property type="entry name" value="NADH_UbQ_OxRdtase_su1_CS"/>
</dbReference>
<evidence type="ECO:0000256" key="12">
    <source>
        <dbReference type="SAM" id="SignalP"/>
    </source>
</evidence>
<feature type="transmembrane region" description="Helical" evidence="11">
    <location>
        <begin position="166"/>
        <end position="184"/>
    </location>
</feature>
<feature type="transmembrane region" description="Helical" evidence="11">
    <location>
        <begin position="101"/>
        <end position="123"/>
    </location>
</feature>
<feature type="chain" id="PRO_5021479593" description="NADH-ubiquinone oxidoreductase chain 1" evidence="12">
    <location>
        <begin position="20"/>
        <end position="289"/>
    </location>
</feature>
<accession>A0A4Y6I4R7</accession>
<dbReference type="EC" id="7.1.1.2" evidence="10"/>
<comment type="subcellular location">
    <subcellularLocation>
        <location evidence="1">Membrane</location>
        <topology evidence="1">Multi-pass membrane protein</topology>
    </subcellularLocation>
    <subcellularLocation>
        <location evidence="9">Mitochondrion inner membrane</location>
        <topology evidence="9">Multi-pass membrane protein</topology>
    </subcellularLocation>
</comment>
<keyword evidence="6 11" id="KW-1133">Transmembrane helix</keyword>
<evidence type="ECO:0000256" key="6">
    <source>
        <dbReference type="ARBA" id="ARBA00022989"/>
    </source>
</evidence>
<keyword evidence="12" id="KW-0732">Signal</keyword>
<feature type="transmembrane region" description="Helical" evidence="11">
    <location>
        <begin position="69"/>
        <end position="94"/>
    </location>
</feature>
<feature type="transmembrane region" description="Helical" evidence="11">
    <location>
        <begin position="265"/>
        <end position="287"/>
    </location>
</feature>
<evidence type="ECO:0000256" key="10">
    <source>
        <dbReference type="RuleBase" id="RU000473"/>
    </source>
</evidence>
<keyword evidence="9" id="KW-0520">NAD</keyword>
<comment type="similarity">
    <text evidence="2 9">Belongs to the complex I subunit 1 family.</text>
</comment>